<keyword evidence="3" id="KW-1185">Reference proteome</keyword>
<evidence type="ECO:0000313" key="2">
    <source>
        <dbReference type="EMBL" id="TCT00285.1"/>
    </source>
</evidence>
<dbReference type="AlphaFoldDB" id="A0A4R3LP32"/>
<organism evidence="2 3">
    <name type="scientific">Pseudofulvimonas gallinarii</name>
    <dbReference type="NCBI Taxonomy" id="634155"/>
    <lineage>
        <taxon>Bacteria</taxon>
        <taxon>Pseudomonadati</taxon>
        <taxon>Pseudomonadota</taxon>
        <taxon>Gammaproteobacteria</taxon>
        <taxon>Lysobacterales</taxon>
        <taxon>Rhodanobacteraceae</taxon>
        <taxon>Pseudofulvimonas</taxon>
    </lineage>
</organism>
<evidence type="ECO:0000256" key="1">
    <source>
        <dbReference type="SAM" id="MobiDB-lite"/>
    </source>
</evidence>
<feature type="region of interest" description="Disordered" evidence="1">
    <location>
        <begin position="196"/>
        <end position="274"/>
    </location>
</feature>
<reference evidence="2 3" key="1">
    <citation type="submission" date="2019-03" db="EMBL/GenBank/DDBJ databases">
        <title>Genomic Encyclopedia of Type Strains, Phase IV (KMG-IV): sequencing the most valuable type-strain genomes for metagenomic binning, comparative biology and taxonomic classification.</title>
        <authorList>
            <person name="Goeker M."/>
        </authorList>
    </citation>
    <scope>NUCLEOTIDE SEQUENCE [LARGE SCALE GENOMIC DNA]</scope>
    <source>
        <strain evidence="2 3">DSM 21944</strain>
    </source>
</reference>
<proteinExistence type="predicted"/>
<dbReference type="Proteomes" id="UP000294599">
    <property type="component" value="Unassembled WGS sequence"/>
</dbReference>
<protein>
    <submittedName>
        <fullName evidence="2">Uncharacterized protein</fullName>
    </submittedName>
</protein>
<accession>A0A4R3LP32</accession>
<dbReference type="EMBL" id="SMAF01000003">
    <property type="protein sequence ID" value="TCT00285.1"/>
    <property type="molecule type" value="Genomic_DNA"/>
</dbReference>
<evidence type="ECO:0000313" key="3">
    <source>
        <dbReference type="Proteomes" id="UP000294599"/>
    </source>
</evidence>
<sequence>MVRSTGISFNFTGGAQAPPFSWSFAGHRRAASPSRHAGALFEEPDGAFIPGRKTIQALEAGRNITWSRMRGIEAYAGRGEHLDHTARRCTACTDATGANRCQQVPTGACDDLAPAGDLPLKALPVKRCRLQRLQRSRVLRLQDPSPRAPFKSDSNCCPVIPECAPDSGSWHADLPARVDHIADARCHAHVSGLDWSERRTSRPAGHPVRRRGCAASRAGQRPQWTRASKATSRRAPTLRHWSSRSPRSSPGLWRNSRSSHGQGPALISGPRLAR</sequence>
<name>A0A4R3LP32_9GAMM</name>
<gene>
    <name evidence="2" type="ORF">EDC25_10353</name>
</gene>
<comment type="caution">
    <text evidence="2">The sequence shown here is derived from an EMBL/GenBank/DDBJ whole genome shotgun (WGS) entry which is preliminary data.</text>
</comment>